<proteinExistence type="predicted"/>
<keyword evidence="2" id="KW-1185">Reference proteome</keyword>
<reference evidence="1" key="1">
    <citation type="submission" date="2021-12" db="EMBL/GenBank/DDBJ databases">
        <authorList>
            <person name="Lee J.-H."/>
            <person name="Kim S.-B."/>
        </authorList>
    </citation>
    <scope>NUCLEOTIDE SEQUENCE</scope>
    <source>
        <strain evidence="1">NR30</strain>
    </source>
</reference>
<gene>
    <name evidence="1" type="ORF">LJ657_15970</name>
</gene>
<evidence type="ECO:0000313" key="1">
    <source>
        <dbReference type="EMBL" id="MCD9875142.1"/>
    </source>
</evidence>
<sequence length="152" mass="16177">MRPRRSGQSDPPAPAASDVIAVTIQEIVALVEIFEHARDRISELSDADGAVIANASGHLLVPSLYARVGLASIKGSRSIPLLVTEVGSLEAAVINLESYRGNEVVLCVGYELLEKFANRERNSHPMRYVHGVLVFIDEAGDAANGSTAPSLT</sequence>
<comment type="caution">
    <text evidence="1">The sequence shown here is derived from an EMBL/GenBank/DDBJ whole genome shotgun (WGS) entry which is preliminary data.</text>
</comment>
<organism evidence="1 2">
    <name type="scientific">Streptomyces guryensis</name>
    <dbReference type="NCBI Taxonomy" id="2886947"/>
    <lineage>
        <taxon>Bacteria</taxon>
        <taxon>Bacillati</taxon>
        <taxon>Actinomycetota</taxon>
        <taxon>Actinomycetes</taxon>
        <taxon>Kitasatosporales</taxon>
        <taxon>Streptomycetaceae</taxon>
        <taxon>Streptomyces</taxon>
    </lineage>
</organism>
<evidence type="ECO:0000313" key="2">
    <source>
        <dbReference type="Proteomes" id="UP001108029"/>
    </source>
</evidence>
<name>A0A9Q3Z834_9ACTN</name>
<dbReference type="EMBL" id="JAJSBI010000007">
    <property type="protein sequence ID" value="MCD9875142.1"/>
    <property type="molecule type" value="Genomic_DNA"/>
</dbReference>
<protein>
    <submittedName>
        <fullName evidence="1">Uncharacterized protein</fullName>
    </submittedName>
</protein>
<dbReference type="RefSeq" id="WP_232649272.1">
    <property type="nucleotide sequence ID" value="NZ_JAJSBI010000007.1"/>
</dbReference>
<dbReference type="Proteomes" id="UP001108029">
    <property type="component" value="Unassembled WGS sequence"/>
</dbReference>
<accession>A0A9Q3Z834</accession>
<dbReference type="AlphaFoldDB" id="A0A9Q3Z834"/>